<dbReference type="EMBL" id="QEEX01000001">
    <property type="protein sequence ID" value="PWB96860.1"/>
    <property type="molecule type" value="Genomic_DNA"/>
</dbReference>
<proteinExistence type="predicted"/>
<feature type="transmembrane region" description="Helical" evidence="5">
    <location>
        <begin position="12"/>
        <end position="32"/>
    </location>
</feature>
<comment type="caution">
    <text evidence="6">The sequence shown here is derived from an EMBL/GenBank/DDBJ whole genome shotgun (WGS) entry which is preliminary data.</text>
</comment>
<comment type="subcellular location">
    <subcellularLocation>
        <location evidence="1">Membrane</location>
        <topology evidence="1">Multi-pass membrane protein</topology>
    </subcellularLocation>
</comment>
<organism evidence="6 7">
    <name type="scientific">Homoserinimonas hongtaonis</name>
    <dbReference type="NCBI Taxonomy" id="2079791"/>
    <lineage>
        <taxon>Bacteria</taxon>
        <taxon>Bacillati</taxon>
        <taxon>Actinomycetota</taxon>
        <taxon>Actinomycetes</taxon>
        <taxon>Micrococcales</taxon>
        <taxon>Microbacteriaceae</taxon>
        <taxon>Homoserinimonas</taxon>
    </lineage>
</organism>
<dbReference type="InterPro" id="IPR019109">
    <property type="entry name" value="MamF_MmsF"/>
</dbReference>
<accession>A0A2U1SZ05</accession>
<protein>
    <submittedName>
        <fullName evidence="6">DUF4870 domain-containing protein</fullName>
    </submittedName>
</protein>
<evidence type="ECO:0000256" key="1">
    <source>
        <dbReference type="ARBA" id="ARBA00004141"/>
    </source>
</evidence>
<feature type="transmembrane region" description="Helical" evidence="5">
    <location>
        <begin position="77"/>
        <end position="99"/>
    </location>
</feature>
<evidence type="ECO:0000313" key="6">
    <source>
        <dbReference type="EMBL" id="PWB96860.1"/>
    </source>
</evidence>
<dbReference type="Pfam" id="PF09685">
    <property type="entry name" value="MamF_MmsF"/>
    <property type="match status" value="1"/>
</dbReference>
<keyword evidence="7" id="KW-1185">Reference proteome</keyword>
<feature type="transmembrane region" description="Helical" evidence="5">
    <location>
        <begin position="53"/>
        <end position="71"/>
    </location>
</feature>
<sequence length="117" mass="12919">MNPSDEKMWSTLIHLGGIIFGIFPSLIGYLVLKDRGPFVRAHTRSALNFHISLIIYLVGATIILSIVGVLTFGVGFIFLWVAITGIEIAAIIFMIIAAIKANDGQYYTYPLSIEFVK</sequence>
<gene>
    <name evidence="6" type="ORF">DF220_02695</name>
</gene>
<reference evidence="7" key="1">
    <citation type="submission" date="2018-04" db="EMBL/GenBank/DDBJ databases">
        <authorList>
            <person name="Liu S."/>
            <person name="Wang Z."/>
            <person name="Li J."/>
        </authorList>
    </citation>
    <scope>NUCLEOTIDE SEQUENCE [LARGE SCALE GENOMIC DNA]</scope>
    <source>
        <strain evidence="7">S1194</strain>
    </source>
</reference>
<keyword evidence="4 5" id="KW-0472">Membrane</keyword>
<dbReference type="AlphaFoldDB" id="A0A2U1SZ05"/>
<evidence type="ECO:0000256" key="5">
    <source>
        <dbReference type="SAM" id="Phobius"/>
    </source>
</evidence>
<keyword evidence="2 5" id="KW-0812">Transmembrane</keyword>
<dbReference type="Proteomes" id="UP000244978">
    <property type="component" value="Unassembled WGS sequence"/>
</dbReference>
<name>A0A2U1SZ05_9MICO</name>
<evidence type="ECO:0000256" key="2">
    <source>
        <dbReference type="ARBA" id="ARBA00022692"/>
    </source>
</evidence>
<evidence type="ECO:0000256" key="4">
    <source>
        <dbReference type="ARBA" id="ARBA00023136"/>
    </source>
</evidence>
<keyword evidence="3 5" id="KW-1133">Transmembrane helix</keyword>
<evidence type="ECO:0000313" key="7">
    <source>
        <dbReference type="Proteomes" id="UP000244978"/>
    </source>
</evidence>
<evidence type="ECO:0000256" key="3">
    <source>
        <dbReference type="ARBA" id="ARBA00022989"/>
    </source>
</evidence>